<dbReference type="HOGENOM" id="CLU_045837_0_1_2"/>
<sequence length="323" mass="36268">MVTTPEEGEKQRLFVLGQKQLPEIVEGKSTSQERNWALNVLTTSNAEDIRKELLPVQYETETRGKRSVGPATPAGEGKYSIVKHGNHTELAYVLELPQVPGPTQKEFEIKKEASYIISVKNPDIQVPGFKAFEERKPEYSSHIKEKFGDRRWINVEEPDLLNYENTQVLLIGARKRDVEEELGIDLNEEKETVNTAELFRELKMRKEQVPLKPLLKGEFPGREEMPAEEEAKQLSGKEAPGRKGGKAGGRAAASRAPSAAALSKALAGVDFPKRKDELKEYAQRHIMESGLDDPKAIVDMIGMLPDKEYHDMSDVEKSLFTEA</sequence>
<dbReference type="Proteomes" id="UP000027093">
    <property type="component" value="Chromosome"/>
</dbReference>
<evidence type="ECO:0000313" key="2">
    <source>
        <dbReference type="EMBL" id="AIC16242.1"/>
    </source>
</evidence>
<dbReference type="RefSeq" id="WP_075055050.1">
    <property type="nucleotide sequence ID" value="NZ_CP007536.1"/>
</dbReference>
<dbReference type="STRING" id="926571.NVIE_019810"/>
<organism evidence="2 3">
    <name type="scientific">Nitrososphaera viennensis EN76</name>
    <dbReference type="NCBI Taxonomy" id="926571"/>
    <lineage>
        <taxon>Archaea</taxon>
        <taxon>Nitrososphaerota</taxon>
        <taxon>Nitrososphaeria</taxon>
        <taxon>Nitrososphaerales</taxon>
        <taxon>Nitrososphaeraceae</taxon>
        <taxon>Nitrososphaera</taxon>
    </lineage>
</organism>
<evidence type="ECO:0008006" key="4">
    <source>
        <dbReference type="Google" id="ProtNLM"/>
    </source>
</evidence>
<dbReference type="KEGG" id="nvn:NVIE_019810"/>
<dbReference type="OrthoDB" id="382460at2157"/>
<feature type="compositionally biased region" description="Basic and acidic residues" evidence="1">
    <location>
        <begin position="219"/>
        <end position="232"/>
    </location>
</feature>
<dbReference type="GeneID" id="74947223"/>
<accession>A0A060HSV0</accession>
<reference evidence="2 3" key="1">
    <citation type="journal article" date="2014" name="Int. J. Syst. Evol. Microbiol.">
        <title>Nitrososphaera viennensis gen. nov., sp. nov., an aerobic and mesophilic, ammonia-oxidizing archaeon from soil and a member of the archaeal phylum Thaumarchaeota.</title>
        <authorList>
            <person name="Stieglmeier M."/>
            <person name="Klingl A."/>
            <person name="Alves R.J."/>
            <person name="Rittmann S.K."/>
            <person name="Melcher M."/>
            <person name="Leisch N."/>
            <person name="Schleper C."/>
        </authorList>
    </citation>
    <scope>NUCLEOTIDE SEQUENCE [LARGE SCALE GENOMIC DNA]</scope>
    <source>
        <strain evidence="2">EN76</strain>
    </source>
</reference>
<dbReference type="InterPro" id="IPR021527">
    <property type="entry name" value="DUF2795"/>
</dbReference>
<gene>
    <name evidence="2" type="ORF">NVIE_019810</name>
</gene>
<evidence type="ECO:0000313" key="3">
    <source>
        <dbReference type="Proteomes" id="UP000027093"/>
    </source>
</evidence>
<dbReference type="EMBL" id="CP007536">
    <property type="protein sequence ID" value="AIC16242.1"/>
    <property type="molecule type" value="Genomic_DNA"/>
</dbReference>
<keyword evidence="3" id="KW-1185">Reference proteome</keyword>
<dbReference type="Pfam" id="PF11387">
    <property type="entry name" value="DUF2795"/>
    <property type="match status" value="1"/>
</dbReference>
<feature type="region of interest" description="Disordered" evidence="1">
    <location>
        <begin position="217"/>
        <end position="257"/>
    </location>
</feature>
<dbReference type="PANTHER" id="PTHR34776:SF1">
    <property type="entry name" value="F17F16.3 PROTEIN"/>
    <property type="match status" value="1"/>
</dbReference>
<evidence type="ECO:0000256" key="1">
    <source>
        <dbReference type="SAM" id="MobiDB-lite"/>
    </source>
</evidence>
<dbReference type="AlphaFoldDB" id="A0A060HSV0"/>
<dbReference type="PANTHER" id="PTHR34776">
    <property type="entry name" value="F17F16.3 PROTEIN"/>
    <property type="match status" value="1"/>
</dbReference>
<proteinExistence type="predicted"/>
<feature type="region of interest" description="Disordered" evidence="1">
    <location>
        <begin position="59"/>
        <end position="78"/>
    </location>
</feature>
<name>A0A060HSV0_9ARCH</name>
<protein>
    <recommendedName>
        <fullName evidence="4">DUF2795 domain-containing protein</fullName>
    </recommendedName>
</protein>